<feature type="compositionally biased region" description="Low complexity" evidence="9">
    <location>
        <begin position="1477"/>
        <end position="1489"/>
    </location>
</feature>
<feature type="region of interest" description="Disordered" evidence="9">
    <location>
        <begin position="2291"/>
        <end position="2316"/>
    </location>
</feature>
<feature type="compositionally biased region" description="Low complexity" evidence="9">
    <location>
        <begin position="387"/>
        <end position="404"/>
    </location>
</feature>
<dbReference type="PROSITE" id="PS50076">
    <property type="entry name" value="DNAJ_2"/>
    <property type="match status" value="1"/>
</dbReference>
<reference evidence="12 13" key="1">
    <citation type="submission" date="2016-02" db="EMBL/GenBank/DDBJ databases">
        <title>Genome analysis of coral dinoflagellate symbionts highlights evolutionary adaptations to a symbiotic lifestyle.</title>
        <authorList>
            <person name="Aranda M."/>
            <person name="Li Y."/>
            <person name="Liew Y.J."/>
            <person name="Baumgarten S."/>
            <person name="Simakov O."/>
            <person name="Wilson M."/>
            <person name="Piel J."/>
            <person name="Ashoor H."/>
            <person name="Bougouffa S."/>
            <person name="Bajic V.B."/>
            <person name="Ryu T."/>
            <person name="Ravasi T."/>
            <person name="Bayer T."/>
            <person name="Micklem G."/>
            <person name="Kim H."/>
            <person name="Bhak J."/>
            <person name="Lajeunesse T.C."/>
            <person name="Voolstra C.R."/>
        </authorList>
    </citation>
    <scope>NUCLEOTIDE SEQUENCE [LARGE SCALE GENOMIC DNA]</scope>
    <source>
        <strain evidence="12 13">CCMP2467</strain>
    </source>
</reference>
<keyword evidence="13" id="KW-1185">Reference proteome</keyword>
<proteinExistence type="inferred from homology"/>
<gene>
    <name evidence="12" type="ORF">AK812_SmicGene1062</name>
</gene>
<evidence type="ECO:0000256" key="2">
    <source>
        <dbReference type="ARBA" id="ARBA00007324"/>
    </source>
</evidence>
<dbReference type="GO" id="GO:0005787">
    <property type="term" value="C:signal peptidase complex"/>
    <property type="evidence" value="ECO:0007669"/>
    <property type="project" value="InterPro"/>
</dbReference>
<dbReference type="SUPFAM" id="SSF53335">
    <property type="entry name" value="S-adenosyl-L-methionine-dependent methyltransferases"/>
    <property type="match status" value="1"/>
</dbReference>
<comment type="similarity">
    <text evidence="2">Belongs to the SPCS2 family.</text>
</comment>
<evidence type="ECO:0000256" key="10">
    <source>
        <dbReference type="SAM" id="Phobius"/>
    </source>
</evidence>
<comment type="function">
    <text evidence="8">Component of the signal peptidase complex (SPC) which catalyzes the cleavage of N-terminal signal sequences from nascent proteins as they are translocated into the lumen of the endoplasmic reticulum. Enhances the enzymatic activity of SPC and facilitates the interactions between different components of the translocation site.</text>
</comment>
<evidence type="ECO:0000256" key="9">
    <source>
        <dbReference type="SAM" id="MobiDB-lite"/>
    </source>
</evidence>
<evidence type="ECO:0000256" key="3">
    <source>
        <dbReference type="ARBA" id="ARBA00017057"/>
    </source>
</evidence>
<feature type="transmembrane region" description="Helical" evidence="10">
    <location>
        <begin position="2060"/>
        <end position="2083"/>
    </location>
</feature>
<keyword evidence="5" id="KW-0256">Endoplasmic reticulum</keyword>
<feature type="compositionally biased region" description="Basic and acidic residues" evidence="9">
    <location>
        <begin position="1261"/>
        <end position="1280"/>
    </location>
</feature>
<evidence type="ECO:0000313" key="13">
    <source>
        <dbReference type="Proteomes" id="UP000186817"/>
    </source>
</evidence>
<dbReference type="Pfam" id="PF06703">
    <property type="entry name" value="SPC25"/>
    <property type="match status" value="1"/>
</dbReference>
<evidence type="ECO:0000313" key="12">
    <source>
        <dbReference type="EMBL" id="OLQ14753.1"/>
    </source>
</evidence>
<dbReference type="InterPro" id="IPR029063">
    <property type="entry name" value="SAM-dependent_MTases_sf"/>
</dbReference>
<keyword evidence="7 10" id="KW-0472">Membrane</keyword>
<dbReference type="Gene3D" id="1.10.287.110">
    <property type="entry name" value="DnaJ domain"/>
    <property type="match status" value="1"/>
</dbReference>
<dbReference type="Gene3D" id="3.40.50.150">
    <property type="entry name" value="Vaccinia Virus protein VP39"/>
    <property type="match status" value="1"/>
</dbReference>
<feature type="region of interest" description="Disordered" evidence="9">
    <location>
        <begin position="635"/>
        <end position="666"/>
    </location>
</feature>
<evidence type="ECO:0000256" key="4">
    <source>
        <dbReference type="ARBA" id="ARBA00022692"/>
    </source>
</evidence>
<evidence type="ECO:0000256" key="6">
    <source>
        <dbReference type="ARBA" id="ARBA00022989"/>
    </source>
</evidence>
<sequence length="2446" mass="271339">MLEIACLDEGNRGDTCGPLRHTAAAEDFQRGYVYHAVESDEACRQVLMSLDEGPGHIFKDMLQLLQPEAAVSVLRVMEQYDVILSHKIRCYKGKAEESAEAVKKHELKANIKEDGESLLRNLMVTLESYRPLFRKDVVCAVHANQRCQMMPDADSVLGQSGGGLRIFMAGTSCQDWSSMGCMLSLAGKSVLPFAIELQLVKHELPHVFFHECTRNFNVSILQENLPEYDIHSCVLRPGDHGFPIHRPRRYTVCVRKDWQLTADLKQMACLRRAPAFDGGKLFCVRQEQERLQKRRLGNGNFYDLLPAARKVRLDFYLSHTKMQPLLHTGSRLIMQRGFLNSSDGIFGAAGRKRKSPAAASSASSGPGPVSGADKKDAGAGPDGQGGASSSSGADGQRGASSSGADGQGGFGPYTKEQVQHFVLQLKHMDMLGIDTYVTDNGAIFGREAMNDLRGENLQEWIGVIATFRDQRRGRGRRSTFDSTQYVQFHKKSKVKETDEVYRPLLFGEYVKHHTGRPLPFTLSETQAAAAWHKDLADQSVRKSQKELFNPQTKKMEWFTRVHIQVDELEHRKLVEESGKMLQKQQAAKNPSESVNAEMKQRFEAPLEDTDAAATRNFMAGESELMPTFEDDVYDVSAAGSNPRRGNKKTRTSNGGGGGKDNKKPIPKIVDAQALARTKSSAYTCKIEAVMTKLTSQAEESKEVFANDSSILEVFSNLLEKEVTENDIDKCIRDGSDPFGLSNKKTLYKCCFQFFSRQQMAAAFLGKVATPKLDLKDMDDCMGVAATNAIREMAKTCGFIEEDLAGKIVNLPSLLQLDEFLVKDLDVAGANIKDEINERFNCAKGIVAAVNVCMRSLKKGGTDMIAAIQAHKTSETLRANREGNGSGGGLTKKGKMSSYATTSDPSVPELRMFVCSNSQLELECFRLSFVQQFTSMCWILGPVQVIKIHKVIEKQCAIPVVKQYEDVPVASSRSTRPFMIRKGKSFLKFFKEESFREEIKNLWDDFKAKFAAENVDKNQRLFDKAAMDKVQEELRTLIPGDTAWPFWSEMALSATQDTQSKTNGLSEGEISAATTWMRSCFISGQKLQYCHHGVDLAAFASLRLQLEGCRIFITARVSDVNSFVKAEMKAEASDASADPEPTVNDLLNWMILLDQDSLPTATAMPSLCATIMKPGDVLFQPAGYLVIDKACIETNVSLRFPLPLIPPTLRPGFLIYSQFQKAAHVTAFGKLCKQLAEDDEARNGFLDRTDDEPDDENAEAAKMQEVKKEKEDVEAPEKDADCSGNASASENPFASFQEEMEGVGAWLVELCDETDGHLLIQSVKDHSEFDSYMAHLREEGVIDSDDYALGDAEADWAAEVEDFQYWLSNKKKMQWSIFEALQAARAKLREVRQELKDVEADDVEMVMEDPACLALRAEASGVGEVEKGSGSPPQQTEAKKQDQAELAKMPAMPASTSPPQQTEAEKQDQGELGKMPASTSSTSPPQQIQAEKQDQQELATMPASTSPPQQIQAEKQDQQELATMPASTSPPQQTQAEKQDQQELAEMPASTSPPQQTEAEKQDQQGELVRMPAPTSPCQQTAETQDQKGQSGKAEAAVEVPRPGVISTTADAKDPEHMQDGVDGIDGSGHGPGSATASADATIVETVPMNAEETPFRAKRYQSSKKRKTTKDQQDIAWGPVSKEALQGGLARSFESAAARKEQRIEQMLEDSGDGTGILGTALAFCHPPKANIAKFLQTDSVHADRCFRRPGFNPAQLFLSIEKDMGALACCCMAFQRRFARKEAAETLFEAAKKEYARELMRGWDPVGIAEDADKLNMFFDYEMSQSQVEAIVKWEILWLTRYFMKAMLSTKTQVSVYHALKFANEFMQKIRVSTVHECQHPSTYPPTCVEEKADQTFLCLNEEAELTAEDWARVGTVVNLDDLATDESLSHLEVRFSAIPADLSKPERQTPTPQGLGHVLERVPAGSGKKVLALKSFEAFEGFERGFKAFVLTFEAFEGFEGFQGLVEEERFNVMASAELPDIDDKKAGSLYSKTDLLKAANEFFNDALPRMGFQEDHFWTNIRIMLCVACCAFGCYAQFVLKFPKDRLMIGVCIAGYFFFTGLVTLIDMLVIKTSVICIKVSGQTVFVDVTMQPFSHEMTIGLRNHIGLKKDTPISHKTSVGEYFDSDGYLGQEEILAAFMKLVKRFEKEHDGKELQLLALETLEWLGRFSRVKPLATLWAGGFEVVFTAPVPDPHRILGVPRGASHGDIRQAYLQKAKQLHPDTSQVPDSHLAFQQLQAAYKELSDGRSEPFRVPSEASRPTEGSSHGFNARHGFPGSGPYYSQYTRASPSPPKSTWELLREGRAWRRGGLVHRSVARFTVNLLGFGFFAVRPSWHLVEGLPSGGSNTMLRARRTSEAEGASDEFRNTMTFLIEHGTLRGFLSHDGRTLLLWCYSGAEKKKDK</sequence>
<feature type="region of interest" description="Disordered" evidence="9">
    <location>
        <begin position="878"/>
        <end position="902"/>
    </location>
</feature>
<dbReference type="GO" id="GO:0045047">
    <property type="term" value="P:protein targeting to ER"/>
    <property type="evidence" value="ECO:0007669"/>
    <property type="project" value="TreeGrafter"/>
</dbReference>
<accession>A0A1Q9F4Z3</accession>
<dbReference type="PANTHER" id="PTHR13085">
    <property type="entry name" value="MICROSOMAL SIGNAL PEPTIDASE 25 KDA SUBUNIT"/>
    <property type="match status" value="1"/>
</dbReference>
<dbReference type="PRINTS" id="PR00625">
    <property type="entry name" value="JDOMAIN"/>
</dbReference>
<comment type="subcellular location">
    <subcellularLocation>
        <location evidence="1">Endoplasmic reticulum membrane</location>
        <topology evidence="1">Multi-pass membrane protein</topology>
    </subcellularLocation>
</comment>
<dbReference type="InterPro" id="IPR001623">
    <property type="entry name" value="DnaJ_domain"/>
</dbReference>
<dbReference type="EMBL" id="LSRX01000011">
    <property type="protein sequence ID" value="OLQ14753.1"/>
    <property type="molecule type" value="Genomic_DNA"/>
</dbReference>
<dbReference type="SMART" id="SM00271">
    <property type="entry name" value="DnaJ"/>
    <property type="match status" value="1"/>
</dbReference>
<feature type="region of interest" description="Disordered" evidence="9">
    <location>
        <begin position="350"/>
        <end position="411"/>
    </location>
</feature>
<dbReference type="Pfam" id="PF00226">
    <property type="entry name" value="DnaJ"/>
    <property type="match status" value="1"/>
</dbReference>
<dbReference type="Proteomes" id="UP000186817">
    <property type="component" value="Unassembled WGS sequence"/>
</dbReference>
<feature type="compositionally biased region" description="Acidic residues" evidence="9">
    <location>
        <begin position="1248"/>
        <end position="1257"/>
    </location>
</feature>
<evidence type="ECO:0000256" key="5">
    <source>
        <dbReference type="ARBA" id="ARBA00022824"/>
    </source>
</evidence>
<feature type="compositionally biased region" description="Low complexity" evidence="9">
    <location>
        <begin position="356"/>
        <end position="371"/>
    </location>
</feature>
<evidence type="ECO:0000256" key="1">
    <source>
        <dbReference type="ARBA" id="ARBA00004477"/>
    </source>
</evidence>
<dbReference type="CDD" id="cd06257">
    <property type="entry name" value="DnaJ"/>
    <property type="match status" value="1"/>
</dbReference>
<feature type="compositionally biased region" description="Basic and acidic residues" evidence="9">
    <location>
        <begin position="1610"/>
        <end position="1619"/>
    </location>
</feature>
<feature type="compositionally biased region" description="Polar residues" evidence="9">
    <location>
        <begin position="1575"/>
        <end position="1589"/>
    </location>
</feature>
<feature type="domain" description="J" evidence="11">
    <location>
        <begin position="2236"/>
        <end position="2292"/>
    </location>
</feature>
<keyword evidence="4 10" id="KW-0812">Transmembrane</keyword>
<evidence type="ECO:0000256" key="8">
    <source>
        <dbReference type="ARBA" id="ARBA00045608"/>
    </source>
</evidence>
<evidence type="ECO:0000256" key="7">
    <source>
        <dbReference type="ARBA" id="ARBA00023136"/>
    </source>
</evidence>
<dbReference type="SUPFAM" id="SSF46565">
    <property type="entry name" value="Chaperone J-domain"/>
    <property type="match status" value="1"/>
</dbReference>
<dbReference type="InterPro" id="IPR009582">
    <property type="entry name" value="Spc2/SPCS2"/>
</dbReference>
<protein>
    <recommendedName>
        <fullName evidence="3">Signal peptidase complex subunit 2</fullName>
    </recommendedName>
</protein>
<feature type="transmembrane region" description="Helical" evidence="10">
    <location>
        <begin position="2090"/>
        <end position="2114"/>
    </location>
</feature>
<keyword evidence="6 10" id="KW-1133">Transmembrane helix</keyword>
<feature type="region of interest" description="Disordered" evidence="9">
    <location>
        <begin position="1422"/>
        <end position="1621"/>
    </location>
</feature>
<feature type="region of interest" description="Disordered" evidence="9">
    <location>
        <begin position="1243"/>
        <end position="1287"/>
    </location>
</feature>
<organism evidence="12 13">
    <name type="scientific">Symbiodinium microadriaticum</name>
    <name type="common">Dinoflagellate</name>
    <name type="synonym">Zooxanthella microadriatica</name>
    <dbReference type="NCBI Taxonomy" id="2951"/>
    <lineage>
        <taxon>Eukaryota</taxon>
        <taxon>Sar</taxon>
        <taxon>Alveolata</taxon>
        <taxon>Dinophyceae</taxon>
        <taxon>Suessiales</taxon>
        <taxon>Symbiodiniaceae</taxon>
        <taxon>Symbiodinium</taxon>
    </lineage>
</organism>
<dbReference type="OrthoDB" id="676979at2759"/>
<comment type="caution">
    <text evidence="12">The sequence shown here is derived from an EMBL/GenBank/DDBJ whole genome shotgun (WGS) entry which is preliminary data.</text>
</comment>
<dbReference type="InterPro" id="IPR036869">
    <property type="entry name" value="J_dom_sf"/>
</dbReference>
<name>A0A1Q9F4Z3_SYMMI</name>
<dbReference type="PANTHER" id="PTHR13085:SF0">
    <property type="entry name" value="SIGNAL PEPTIDASE COMPLEX SUBUNIT 2"/>
    <property type="match status" value="1"/>
</dbReference>
<dbReference type="GO" id="GO:0006465">
    <property type="term" value="P:signal peptide processing"/>
    <property type="evidence" value="ECO:0007669"/>
    <property type="project" value="InterPro"/>
</dbReference>
<evidence type="ECO:0000259" key="11">
    <source>
        <dbReference type="PROSITE" id="PS50076"/>
    </source>
</evidence>